<dbReference type="SMART" id="SM00248">
    <property type="entry name" value="ANK"/>
    <property type="match status" value="3"/>
</dbReference>
<dbReference type="Gene3D" id="1.25.40.20">
    <property type="entry name" value="Ankyrin repeat-containing domain"/>
    <property type="match status" value="2"/>
</dbReference>
<dbReference type="PANTHER" id="PTHR24171">
    <property type="entry name" value="ANKYRIN REPEAT DOMAIN-CONTAINING PROTEIN 39-RELATED"/>
    <property type="match status" value="1"/>
</dbReference>
<keyword evidence="2 3" id="KW-0040">ANK repeat</keyword>
<sequence length="343" mass="35755">MGKKERAASAKAAKAAAATTTASGTPDLNTGTQGGGATGTPAIPKTLTLDDGTVIPVGLPPGVPPEQAMQVIEYLKQNPAVAKQMAANVKTMYETNPNAVNSMMRYSSRIPREALAAKMQELKDDPELKPLYDDIKEHGPGILKKYYDDEKWCDIVSAKFGELEALGDGSDVPPPMAPPPPRPVAGPCPPVHQLTTLHDAAKFNSVPALEKLLGKDSVQAALKVDKPDSRAASALQIAAAFGAKEAATFLLDTGASIDLCDPRGNSALHYAAGYGQPELVKLLVARGADVTIQNAQLQTPRDAARANGHGPIVAALSAIMQKRAEAPAPDISASPAKVVPPED</sequence>
<evidence type="ECO:0008006" key="6">
    <source>
        <dbReference type="Google" id="ProtNLM"/>
    </source>
</evidence>
<name>A0A7S2FDF0_9CHLO</name>
<evidence type="ECO:0000256" key="2">
    <source>
        <dbReference type="ARBA" id="ARBA00023043"/>
    </source>
</evidence>
<reference evidence="5" key="1">
    <citation type="submission" date="2021-01" db="EMBL/GenBank/DDBJ databases">
        <authorList>
            <person name="Corre E."/>
            <person name="Pelletier E."/>
            <person name="Niang G."/>
            <person name="Scheremetjew M."/>
            <person name="Finn R."/>
            <person name="Kale V."/>
            <person name="Holt S."/>
            <person name="Cochrane G."/>
            <person name="Meng A."/>
            <person name="Brown T."/>
            <person name="Cohen L."/>
        </authorList>
    </citation>
    <scope>NUCLEOTIDE SEQUENCE</scope>
    <source>
        <strain evidence="5">RCC733</strain>
    </source>
</reference>
<proteinExistence type="predicted"/>
<dbReference type="Pfam" id="PF12796">
    <property type="entry name" value="Ank_2"/>
    <property type="match status" value="1"/>
</dbReference>
<evidence type="ECO:0000256" key="4">
    <source>
        <dbReference type="SAM" id="MobiDB-lite"/>
    </source>
</evidence>
<feature type="compositionally biased region" description="Low complexity" evidence="4">
    <location>
        <begin position="9"/>
        <end position="23"/>
    </location>
</feature>
<feature type="repeat" description="ANK" evidence="3">
    <location>
        <begin position="263"/>
        <end position="295"/>
    </location>
</feature>
<dbReference type="EMBL" id="HBGR01010905">
    <property type="protein sequence ID" value="CAD9389115.1"/>
    <property type="molecule type" value="Transcribed_RNA"/>
</dbReference>
<dbReference type="AlphaFoldDB" id="A0A7S2FDF0"/>
<dbReference type="InterPro" id="IPR002110">
    <property type="entry name" value="Ankyrin_rpt"/>
</dbReference>
<feature type="region of interest" description="Disordered" evidence="4">
    <location>
        <begin position="1"/>
        <end position="44"/>
    </location>
</feature>
<organism evidence="5">
    <name type="scientific">Pycnococcus provasolii</name>
    <dbReference type="NCBI Taxonomy" id="41880"/>
    <lineage>
        <taxon>Eukaryota</taxon>
        <taxon>Viridiplantae</taxon>
        <taxon>Chlorophyta</taxon>
        <taxon>Pseudoscourfieldiophyceae</taxon>
        <taxon>Pseudoscourfieldiales</taxon>
        <taxon>Pycnococcaceae</taxon>
        <taxon>Pycnococcus</taxon>
    </lineage>
</organism>
<protein>
    <recommendedName>
        <fullName evidence="6">STI1/HOP DP domain-containing protein</fullName>
    </recommendedName>
</protein>
<dbReference type="SUPFAM" id="SSF48403">
    <property type="entry name" value="Ankyrin repeat"/>
    <property type="match status" value="1"/>
</dbReference>
<gene>
    <name evidence="5" type="ORF">PPRO1471_LOCUS7231</name>
</gene>
<dbReference type="InterPro" id="IPR036770">
    <property type="entry name" value="Ankyrin_rpt-contain_sf"/>
</dbReference>
<accession>A0A7S2FDF0</accession>
<dbReference type="PROSITE" id="PS50088">
    <property type="entry name" value="ANK_REPEAT"/>
    <property type="match status" value="2"/>
</dbReference>
<evidence type="ECO:0000256" key="3">
    <source>
        <dbReference type="PROSITE-ProRule" id="PRU00023"/>
    </source>
</evidence>
<evidence type="ECO:0000256" key="1">
    <source>
        <dbReference type="ARBA" id="ARBA00022737"/>
    </source>
</evidence>
<keyword evidence="1" id="KW-0677">Repeat</keyword>
<evidence type="ECO:0000313" key="5">
    <source>
        <dbReference type="EMBL" id="CAD9389115.1"/>
    </source>
</evidence>
<feature type="repeat" description="ANK" evidence="3">
    <location>
        <begin position="230"/>
        <end position="262"/>
    </location>
</feature>
<dbReference type="PROSITE" id="PS50297">
    <property type="entry name" value="ANK_REP_REGION"/>
    <property type="match status" value="1"/>
</dbReference>
<dbReference type="PANTHER" id="PTHR24171:SF9">
    <property type="entry name" value="ANKYRIN REPEAT DOMAIN-CONTAINING PROTEIN 39"/>
    <property type="match status" value="1"/>
</dbReference>